<dbReference type="Gramene" id="OB0037G10450.1">
    <property type="protein sequence ID" value="OB0037G10450.1"/>
    <property type="gene ID" value="OB0037G10450"/>
</dbReference>
<proteinExistence type="predicted"/>
<protein>
    <submittedName>
        <fullName evidence="1">Uncharacterized protein</fullName>
    </submittedName>
</protein>
<dbReference type="HOGENOM" id="CLU_2149764_0_0_1"/>
<accession>J3KU12</accession>
<dbReference type="EnsemblPlants" id="OB0037G10450.1">
    <property type="protein sequence ID" value="OB0037G10450.1"/>
    <property type="gene ID" value="OB0037G10450"/>
</dbReference>
<evidence type="ECO:0000313" key="2">
    <source>
        <dbReference type="Proteomes" id="UP000006038"/>
    </source>
</evidence>
<keyword evidence="2" id="KW-1185">Reference proteome</keyword>
<name>J3KU12_ORYBR</name>
<evidence type="ECO:0000313" key="1">
    <source>
        <dbReference type="EnsemblPlants" id="OB0037G10450.1"/>
    </source>
</evidence>
<organism evidence="1">
    <name type="scientific">Oryza brachyantha</name>
    <name type="common">malo sina</name>
    <dbReference type="NCBI Taxonomy" id="4533"/>
    <lineage>
        <taxon>Eukaryota</taxon>
        <taxon>Viridiplantae</taxon>
        <taxon>Streptophyta</taxon>
        <taxon>Embryophyta</taxon>
        <taxon>Tracheophyta</taxon>
        <taxon>Spermatophyta</taxon>
        <taxon>Magnoliopsida</taxon>
        <taxon>Liliopsida</taxon>
        <taxon>Poales</taxon>
        <taxon>Poaceae</taxon>
        <taxon>BOP clade</taxon>
        <taxon>Oryzoideae</taxon>
        <taxon>Oryzeae</taxon>
        <taxon>Oryzinae</taxon>
        <taxon>Oryza</taxon>
    </lineage>
</organism>
<reference evidence="1" key="1">
    <citation type="submission" date="2015-06" db="UniProtKB">
        <authorList>
            <consortium name="EnsemblPlants"/>
        </authorList>
    </citation>
    <scope>IDENTIFICATION</scope>
</reference>
<sequence>MQVWQAISCAYSPPCTGNCLFPADLFYEFISNINICRCAQRSKLCMKSGRPHPLLKSQLNCEQFDSRIMLSARKFYPLLYFTRCGSHIDKIGMVRTIGGCTYVQYIYSGILE</sequence>
<dbReference type="AlphaFoldDB" id="J3KU12"/>
<dbReference type="Proteomes" id="UP000006038">
    <property type="component" value="Unassembled WGS sequence"/>
</dbReference>